<dbReference type="Proteomes" id="UP000636579">
    <property type="component" value="Unassembled WGS sequence"/>
</dbReference>
<feature type="region of interest" description="Disordered" evidence="1">
    <location>
        <begin position="155"/>
        <end position="186"/>
    </location>
</feature>
<keyword evidence="2" id="KW-0732">Signal</keyword>
<evidence type="ECO:0000256" key="1">
    <source>
        <dbReference type="SAM" id="MobiDB-lite"/>
    </source>
</evidence>
<reference evidence="3 4" key="1">
    <citation type="submission" date="2020-10" db="EMBL/GenBank/DDBJ databases">
        <title>Sequencing the genomes of 1000 actinobacteria strains.</title>
        <authorList>
            <person name="Klenk H.-P."/>
        </authorList>
    </citation>
    <scope>NUCLEOTIDE SEQUENCE [LARGE SCALE GENOMIC DNA]</scope>
    <source>
        <strain evidence="3 4">DSM 15474</strain>
    </source>
</reference>
<protein>
    <submittedName>
        <fullName evidence="3">Carbohydrate-binding DOMON domain-containing protein</fullName>
    </submittedName>
</protein>
<gene>
    <name evidence="3" type="ORF">H4W26_002019</name>
</gene>
<organism evidence="3 4">
    <name type="scientific">Nesterenkonia halotolerans</name>
    <dbReference type="NCBI Taxonomy" id="225325"/>
    <lineage>
        <taxon>Bacteria</taxon>
        <taxon>Bacillati</taxon>
        <taxon>Actinomycetota</taxon>
        <taxon>Actinomycetes</taxon>
        <taxon>Micrococcales</taxon>
        <taxon>Micrococcaceae</taxon>
        <taxon>Nesterenkonia</taxon>
    </lineage>
</organism>
<accession>A0ABR9J8U2</accession>
<comment type="caution">
    <text evidence="3">The sequence shown here is derived from an EMBL/GenBank/DDBJ whole genome shotgun (WGS) entry which is preliminary data.</text>
</comment>
<keyword evidence="4" id="KW-1185">Reference proteome</keyword>
<evidence type="ECO:0000313" key="3">
    <source>
        <dbReference type="EMBL" id="MBE1515264.1"/>
    </source>
</evidence>
<name>A0ABR9J8U2_9MICC</name>
<dbReference type="RefSeq" id="WP_192591908.1">
    <property type="nucleotide sequence ID" value="NZ_JADBEE010000001.1"/>
</dbReference>
<dbReference type="PROSITE" id="PS51257">
    <property type="entry name" value="PROKAR_LIPOPROTEIN"/>
    <property type="match status" value="1"/>
</dbReference>
<evidence type="ECO:0000313" key="4">
    <source>
        <dbReference type="Proteomes" id="UP000636579"/>
    </source>
</evidence>
<feature type="signal peptide" evidence="2">
    <location>
        <begin position="1"/>
        <end position="30"/>
    </location>
</feature>
<feature type="compositionally biased region" description="Basic and acidic residues" evidence="1">
    <location>
        <begin position="177"/>
        <end position="186"/>
    </location>
</feature>
<feature type="chain" id="PRO_5046896220" evidence="2">
    <location>
        <begin position="31"/>
        <end position="186"/>
    </location>
</feature>
<dbReference type="EMBL" id="JADBEE010000001">
    <property type="protein sequence ID" value="MBE1515264.1"/>
    <property type="molecule type" value="Genomic_DNA"/>
</dbReference>
<sequence length="186" mass="19706">MKFSAETARRTAAASLAAAALLGLTGCSFSNLQATTIEYSASDGSSAEFNDVKFRHMAFVTRGEDNPARVIGTLSNTGLEDAEVEIASDSETIMVTVPAREIVSLEHDEEIVVESFEGAPGSMHDVTVSVDGESAELETAVFDGVLPEYRDLVPGGYDETVTDHLEHGPDTYGSGTSHHDPNESGH</sequence>
<evidence type="ECO:0000256" key="2">
    <source>
        <dbReference type="SAM" id="SignalP"/>
    </source>
</evidence>
<proteinExistence type="predicted"/>